<gene>
    <name evidence="1" type="primary">Sall1_3</name>
    <name evidence="1" type="ORF">CM83_26876</name>
</gene>
<protein>
    <submittedName>
        <fullName evidence="1">Sal-like protein 1</fullName>
    </submittedName>
</protein>
<name>A0A0A9W016_LYGHE</name>
<sequence>PRMVAIKTEIGYRGIQKNRNRRRDRDWWDSQGSRTSCASEVLVCGRFCTFFEELSSCLSPMPKYRRGNGLFSAMEKVGNPRQTINFLIIVMDKMTFLINKASCTGGV</sequence>
<proteinExistence type="predicted"/>
<accession>A0A0A9W016</accession>
<dbReference type="EMBL" id="GBHO01042843">
    <property type="protein sequence ID" value="JAG00761.1"/>
    <property type="molecule type" value="Transcribed_RNA"/>
</dbReference>
<reference evidence="1" key="2">
    <citation type="submission" date="2014-07" db="EMBL/GenBank/DDBJ databases">
        <authorList>
            <person name="Hull J."/>
        </authorList>
    </citation>
    <scope>NUCLEOTIDE SEQUENCE</scope>
</reference>
<evidence type="ECO:0000313" key="1">
    <source>
        <dbReference type="EMBL" id="JAG00761.1"/>
    </source>
</evidence>
<feature type="non-terminal residue" evidence="1">
    <location>
        <position position="1"/>
    </location>
</feature>
<reference evidence="1" key="1">
    <citation type="journal article" date="2014" name="PLoS ONE">
        <title>Transcriptome-Based Identification of ABC Transporters in the Western Tarnished Plant Bug Lygus hesperus.</title>
        <authorList>
            <person name="Hull J.J."/>
            <person name="Chaney K."/>
            <person name="Geib S.M."/>
            <person name="Fabrick J.A."/>
            <person name="Brent C.S."/>
            <person name="Walsh D."/>
            <person name="Lavine L.C."/>
        </authorList>
    </citation>
    <scope>NUCLEOTIDE SEQUENCE</scope>
</reference>
<dbReference type="AlphaFoldDB" id="A0A0A9W016"/>
<organism evidence="1">
    <name type="scientific">Lygus hesperus</name>
    <name type="common">Western plant bug</name>
    <dbReference type="NCBI Taxonomy" id="30085"/>
    <lineage>
        <taxon>Eukaryota</taxon>
        <taxon>Metazoa</taxon>
        <taxon>Ecdysozoa</taxon>
        <taxon>Arthropoda</taxon>
        <taxon>Hexapoda</taxon>
        <taxon>Insecta</taxon>
        <taxon>Pterygota</taxon>
        <taxon>Neoptera</taxon>
        <taxon>Paraneoptera</taxon>
        <taxon>Hemiptera</taxon>
        <taxon>Heteroptera</taxon>
        <taxon>Panheteroptera</taxon>
        <taxon>Cimicomorpha</taxon>
        <taxon>Miridae</taxon>
        <taxon>Mirini</taxon>
        <taxon>Lygus</taxon>
    </lineage>
</organism>